<protein>
    <submittedName>
        <fullName evidence="2">Uncharacterized protein</fullName>
    </submittedName>
</protein>
<dbReference type="EMBL" id="AP021861">
    <property type="protein sequence ID" value="BBO32229.1"/>
    <property type="molecule type" value="Genomic_DNA"/>
</dbReference>
<sequence>MRQGNTGAVEPQRHNEHNESQIKPERITFKPYFFCAFAPLREIKIRNVSRKGAKAQKKMEYL</sequence>
<evidence type="ECO:0000313" key="3">
    <source>
        <dbReference type="Proteomes" id="UP000326837"/>
    </source>
</evidence>
<dbReference type="KEGG" id="lpav:PLANPX_1841"/>
<feature type="region of interest" description="Disordered" evidence="1">
    <location>
        <begin position="1"/>
        <end position="23"/>
    </location>
</feature>
<dbReference type="Proteomes" id="UP000326837">
    <property type="component" value="Chromosome"/>
</dbReference>
<proteinExistence type="predicted"/>
<name>A0A5K7XGZ3_9BACT</name>
<gene>
    <name evidence="2" type="ORF">PLANPX_1841</name>
</gene>
<reference evidence="3" key="1">
    <citation type="submission" date="2019-10" db="EMBL/GenBank/DDBJ databases">
        <title>Lacipirellula parvula gen. nov., sp. nov., representing a lineage of planctomycetes widespread in freshwater anoxic habitats, and description of the family Lacipirellulaceae.</title>
        <authorList>
            <person name="Dedysh S.N."/>
            <person name="Kulichevskaya I.S."/>
            <person name="Beletsky A.V."/>
            <person name="Rakitin A.L."/>
            <person name="Mardanov A.V."/>
            <person name="Ivanova A.A."/>
            <person name="Saltykova V.X."/>
            <person name="Rijpstra W.I.C."/>
            <person name="Sinninghe Damste J.S."/>
            <person name="Ravin N.V."/>
        </authorList>
    </citation>
    <scope>NUCLEOTIDE SEQUENCE [LARGE SCALE GENOMIC DNA]</scope>
    <source>
        <strain evidence="3">PX69</strain>
    </source>
</reference>
<keyword evidence="3" id="KW-1185">Reference proteome</keyword>
<dbReference type="AlphaFoldDB" id="A0A5K7XGZ3"/>
<evidence type="ECO:0000256" key="1">
    <source>
        <dbReference type="SAM" id="MobiDB-lite"/>
    </source>
</evidence>
<organism evidence="2 3">
    <name type="scientific">Lacipirellula parvula</name>
    <dbReference type="NCBI Taxonomy" id="2650471"/>
    <lineage>
        <taxon>Bacteria</taxon>
        <taxon>Pseudomonadati</taxon>
        <taxon>Planctomycetota</taxon>
        <taxon>Planctomycetia</taxon>
        <taxon>Pirellulales</taxon>
        <taxon>Lacipirellulaceae</taxon>
        <taxon>Lacipirellula</taxon>
    </lineage>
</organism>
<accession>A0A5K7XGZ3</accession>
<feature type="compositionally biased region" description="Basic and acidic residues" evidence="1">
    <location>
        <begin position="11"/>
        <end position="23"/>
    </location>
</feature>
<evidence type="ECO:0000313" key="2">
    <source>
        <dbReference type="EMBL" id="BBO32229.1"/>
    </source>
</evidence>